<feature type="domain" description="Flagellar hook-associated protein FlgK helical" evidence="9">
    <location>
        <begin position="89"/>
        <end position="329"/>
    </location>
</feature>
<accession>A0A3N5Z7V1</accession>
<evidence type="ECO:0000313" key="11">
    <source>
        <dbReference type="Proteomes" id="UP000275281"/>
    </source>
</evidence>
<dbReference type="RefSeq" id="WP_124029087.1">
    <property type="nucleotide sequence ID" value="NZ_JBHRSN010000013.1"/>
</dbReference>
<evidence type="ECO:0000259" key="7">
    <source>
        <dbReference type="Pfam" id="PF00460"/>
    </source>
</evidence>
<dbReference type="Pfam" id="PF06429">
    <property type="entry name" value="Flg_bbr_C"/>
    <property type="match status" value="1"/>
</dbReference>
<dbReference type="InterPro" id="IPR010930">
    <property type="entry name" value="Flg_bb/hook_C_dom"/>
</dbReference>
<dbReference type="GO" id="GO:0009424">
    <property type="term" value="C:bacterial-type flagellum hook"/>
    <property type="evidence" value="ECO:0007669"/>
    <property type="project" value="InterPro"/>
</dbReference>
<sequence>MSFIRNTDLFSIATSGVAASTRLLQTTGNNIANVNTEGYVRERTSLSTPQIGGVEVAYTERVINQFAVNQRRRDLTEVGEWRTYDEKANAIDNLLANEANSISTGLSDFFASVQTAADDPSSLSSRDVVLGEARQLLGQMSTMSDFLRAKEKEVNLEFTSAVNRANSLIEQIGELNKAITFVTSANLKEDPGSLLNERDNAINELAGLLSIEVRDGGNAGGSGLAVNLTTGESLVLEDGDFNILELGSDADLTFKEIQVGTNFTNKGNTSINVLENDLGGVLGGLFRYRDEILGPAQRDLGQLAVAIGDAINSQNRLGMDMDQQLGGDIIALPTFSGLPYTDTPGNLTVEGRFTPGKGAEITDADIKITVTAVNGADQPTEITIEYLEGNGEPKRDATGNPIVLTGITVGAGYNEIQGGIEIEFDPSDTFSVDNEFLLQPTKFAANNIEMATMRPEDLAFALPVRVEPDGENLGDAIVSFTKVTNTTLGTGNDRSAFDGNGGLHDVAGSPSATQGAPVQIVFVSETEFQVLDGENPANVITNVTGVTNYENLLEQAQNSGAAPAWPASFAALDDYPGYDFSLSGIPKPGDSFTIQYNTDGIDDNRNAVIMGGLQEGAFVQLSSESTNQARTFQEAYSSMVGRVGEQSANADITLRASEATLASSEKWFQSVSGVSLDEEAANLVRFQQSYAASAQILRAAQELFDTILAAAR</sequence>
<dbReference type="Pfam" id="PF22638">
    <property type="entry name" value="FlgK_D1"/>
    <property type="match status" value="1"/>
</dbReference>
<comment type="subcellular location">
    <subcellularLocation>
        <location evidence="1">Bacterial flagellum</location>
    </subcellularLocation>
    <subcellularLocation>
        <location evidence="2">Secreted</location>
    </subcellularLocation>
</comment>
<dbReference type="InterPro" id="IPR053927">
    <property type="entry name" value="FlgK_helical"/>
</dbReference>
<gene>
    <name evidence="10" type="primary">flgK</name>
    <name evidence="10" type="ORF">DRW07_16700</name>
</gene>
<dbReference type="PANTHER" id="PTHR30033:SF1">
    <property type="entry name" value="FLAGELLAR HOOK-ASSOCIATED PROTEIN 1"/>
    <property type="match status" value="1"/>
</dbReference>
<dbReference type="PRINTS" id="PR01005">
    <property type="entry name" value="FLGHOOKAP1"/>
</dbReference>
<dbReference type="InterPro" id="IPR019776">
    <property type="entry name" value="Flagellar_basal_body_rod_CS"/>
</dbReference>
<protein>
    <recommendedName>
        <fullName evidence="4">Flagellar hook-associated protein 1</fullName>
    </recommendedName>
</protein>
<keyword evidence="10" id="KW-0969">Cilium</keyword>
<dbReference type="PROSITE" id="PS00588">
    <property type="entry name" value="FLAGELLA_BB_ROD"/>
    <property type="match status" value="1"/>
</dbReference>
<dbReference type="OrthoDB" id="9802553at2"/>
<dbReference type="SUPFAM" id="SSF64518">
    <property type="entry name" value="Phase 1 flagellin"/>
    <property type="match status" value="1"/>
</dbReference>
<organism evidence="10 11">
    <name type="scientific">Alteromonas sediminis</name>
    <dbReference type="NCBI Taxonomy" id="2259342"/>
    <lineage>
        <taxon>Bacteria</taxon>
        <taxon>Pseudomonadati</taxon>
        <taxon>Pseudomonadota</taxon>
        <taxon>Gammaproteobacteria</taxon>
        <taxon>Alteromonadales</taxon>
        <taxon>Alteromonadaceae</taxon>
        <taxon>Alteromonas/Salinimonas group</taxon>
        <taxon>Alteromonas</taxon>
    </lineage>
</organism>
<dbReference type="AlphaFoldDB" id="A0A3N5Z7V1"/>
<dbReference type="GO" id="GO:0044780">
    <property type="term" value="P:bacterial-type flagellum assembly"/>
    <property type="evidence" value="ECO:0007669"/>
    <property type="project" value="InterPro"/>
</dbReference>
<keyword evidence="6" id="KW-0975">Bacterial flagellum</keyword>
<comment type="caution">
    <text evidence="10">The sequence shown here is derived from an EMBL/GenBank/DDBJ whole genome shotgun (WGS) entry which is preliminary data.</text>
</comment>
<reference evidence="10 11" key="1">
    <citation type="submission" date="2018-11" db="EMBL/GenBank/DDBJ databases">
        <authorList>
            <person name="Ye M.-Q."/>
            <person name="Du Z.-J."/>
        </authorList>
    </citation>
    <scope>NUCLEOTIDE SEQUENCE [LARGE SCALE GENOMIC DNA]</scope>
    <source>
        <strain evidence="10 11">U0105</strain>
    </source>
</reference>
<keyword evidence="11" id="KW-1185">Reference proteome</keyword>
<dbReference type="GO" id="GO:0005198">
    <property type="term" value="F:structural molecule activity"/>
    <property type="evidence" value="ECO:0007669"/>
    <property type="project" value="InterPro"/>
</dbReference>
<dbReference type="EMBL" id="RPOK01000006">
    <property type="protein sequence ID" value="RPJ64958.1"/>
    <property type="molecule type" value="Genomic_DNA"/>
</dbReference>
<keyword evidence="10" id="KW-0282">Flagellum</keyword>
<dbReference type="Pfam" id="PF00460">
    <property type="entry name" value="Flg_bb_rod"/>
    <property type="match status" value="1"/>
</dbReference>
<evidence type="ECO:0000259" key="8">
    <source>
        <dbReference type="Pfam" id="PF06429"/>
    </source>
</evidence>
<evidence type="ECO:0000313" key="10">
    <source>
        <dbReference type="EMBL" id="RPJ64958.1"/>
    </source>
</evidence>
<proteinExistence type="inferred from homology"/>
<name>A0A3N5Z7V1_9ALTE</name>
<dbReference type="NCBIfam" id="TIGR02492">
    <property type="entry name" value="flgK_ends"/>
    <property type="match status" value="1"/>
</dbReference>
<keyword evidence="10" id="KW-0966">Cell projection</keyword>
<comment type="similarity">
    <text evidence="3">Belongs to the flagella basal body rod proteins family.</text>
</comment>
<evidence type="ECO:0000259" key="9">
    <source>
        <dbReference type="Pfam" id="PF22638"/>
    </source>
</evidence>
<keyword evidence="5" id="KW-0964">Secreted</keyword>
<evidence type="ECO:0000256" key="2">
    <source>
        <dbReference type="ARBA" id="ARBA00004613"/>
    </source>
</evidence>
<dbReference type="InterPro" id="IPR002371">
    <property type="entry name" value="FlgK"/>
</dbReference>
<feature type="domain" description="Flagellar basal-body/hook protein C-terminal" evidence="8">
    <location>
        <begin position="670"/>
        <end position="708"/>
    </location>
</feature>
<dbReference type="PANTHER" id="PTHR30033">
    <property type="entry name" value="FLAGELLAR HOOK-ASSOCIATED PROTEIN 1"/>
    <property type="match status" value="1"/>
</dbReference>
<dbReference type="InterPro" id="IPR001444">
    <property type="entry name" value="Flag_bb_rod_N"/>
</dbReference>
<evidence type="ECO:0000256" key="3">
    <source>
        <dbReference type="ARBA" id="ARBA00009677"/>
    </source>
</evidence>
<evidence type="ECO:0000256" key="5">
    <source>
        <dbReference type="ARBA" id="ARBA00022525"/>
    </source>
</evidence>
<evidence type="ECO:0000256" key="1">
    <source>
        <dbReference type="ARBA" id="ARBA00004365"/>
    </source>
</evidence>
<evidence type="ECO:0000256" key="4">
    <source>
        <dbReference type="ARBA" id="ARBA00016244"/>
    </source>
</evidence>
<feature type="domain" description="Flagellar basal body rod protein N-terminal" evidence="7">
    <location>
        <begin position="12"/>
        <end position="39"/>
    </location>
</feature>
<dbReference type="Proteomes" id="UP000275281">
    <property type="component" value="Unassembled WGS sequence"/>
</dbReference>
<evidence type="ECO:0000256" key="6">
    <source>
        <dbReference type="ARBA" id="ARBA00023143"/>
    </source>
</evidence>
<dbReference type="GO" id="GO:0005576">
    <property type="term" value="C:extracellular region"/>
    <property type="evidence" value="ECO:0007669"/>
    <property type="project" value="UniProtKB-SubCell"/>
</dbReference>